<keyword evidence="1" id="KW-1133">Transmembrane helix</keyword>
<evidence type="ECO:0000313" key="3">
    <source>
        <dbReference type="Proteomes" id="UP000191820"/>
    </source>
</evidence>
<dbReference type="EMBL" id="CP020472">
    <property type="protein sequence ID" value="ARD21910.1"/>
    <property type="molecule type" value="Genomic_DNA"/>
</dbReference>
<name>A0ABN4YI59_9GAMM</name>
<dbReference type="InterPro" id="IPR009554">
    <property type="entry name" value="Phageshock_PspB"/>
</dbReference>
<gene>
    <name evidence="2" type="ORF">SJ2017_1593</name>
</gene>
<sequence>MDMDLLIAPIIIFLVIVAPIWLVLHYRSKRQVSQGLTEAEFTQLNDLIAQADKMGQRIETLEAILDTEAPEWRGKDEQS</sequence>
<keyword evidence="1" id="KW-0812">Transmembrane</keyword>
<dbReference type="Pfam" id="PF06667">
    <property type="entry name" value="PspB"/>
    <property type="match status" value="1"/>
</dbReference>
<accession>A0ABN4YI59</accession>
<evidence type="ECO:0000256" key="1">
    <source>
        <dbReference type="SAM" id="Phobius"/>
    </source>
</evidence>
<reference evidence="2 3" key="1">
    <citation type="submission" date="2017-03" db="EMBL/GenBank/DDBJ databases">
        <title>Genome sequencing of Shewanella japonica KCTC 22435.</title>
        <authorList>
            <person name="Kim K.M."/>
        </authorList>
    </citation>
    <scope>NUCLEOTIDE SEQUENCE [LARGE SCALE GENOMIC DNA]</scope>
    <source>
        <strain evidence="2 3">KCTC 22435</strain>
    </source>
</reference>
<organism evidence="2 3">
    <name type="scientific">Shewanella japonica</name>
    <dbReference type="NCBI Taxonomy" id="93973"/>
    <lineage>
        <taxon>Bacteria</taxon>
        <taxon>Pseudomonadati</taxon>
        <taxon>Pseudomonadota</taxon>
        <taxon>Gammaproteobacteria</taxon>
        <taxon>Alteromonadales</taxon>
        <taxon>Shewanellaceae</taxon>
        <taxon>Shewanella</taxon>
    </lineage>
</organism>
<keyword evidence="3" id="KW-1185">Reference proteome</keyword>
<evidence type="ECO:0000313" key="2">
    <source>
        <dbReference type="EMBL" id="ARD21910.1"/>
    </source>
</evidence>
<protein>
    <submittedName>
        <fullName evidence="2">Phage shock protein B</fullName>
    </submittedName>
</protein>
<feature type="transmembrane region" description="Helical" evidence="1">
    <location>
        <begin position="6"/>
        <end position="24"/>
    </location>
</feature>
<dbReference type="NCBIfam" id="TIGR02976">
    <property type="entry name" value="phageshock_pspB"/>
    <property type="match status" value="1"/>
</dbReference>
<proteinExistence type="predicted"/>
<dbReference type="NCBIfam" id="NF006993">
    <property type="entry name" value="PRK09458.1"/>
    <property type="match status" value="1"/>
</dbReference>
<dbReference type="Proteomes" id="UP000191820">
    <property type="component" value="Chromosome"/>
</dbReference>
<dbReference type="RefSeq" id="WP_119968372.1">
    <property type="nucleotide sequence ID" value="NZ_CANMJJ010000014.1"/>
</dbReference>
<keyword evidence="1" id="KW-0472">Membrane</keyword>